<proteinExistence type="predicted"/>
<name>A0A5C3MGD8_9AGAR</name>
<dbReference type="AlphaFoldDB" id="A0A5C3MGD8"/>
<gene>
    <name evidence="1" type="ORF">BDQ12DRAFT_731921</name>
</gene>
<dbReference type="EMBL" id="ML213591">
    <property type="protein sequence ID" value="TFK43967.1"/>
    <property type="molecule type" value="Genomic_DNA"/>
</dbReference>
<sequence length="403" mass="45064">MRSALTRAAATRSFSYPPGHISPIQWEYEKSTISSSSTVPGPGALTGRAVKALGEVTLRGFGHLVMLKHFSSMTHSFPHTDEQASHIKNVSELYGDLLEFARVDLYSGDILQKSLRIILTQIGMQQLIRTNSLLCQVILDVGFLDILVELCHTSELGPTKSTSMLDHNPHTPSKHLLIACNMALLDILAYPEYREYVASHPIYSIWPKIGCRSSSPGDLLPKLIFLDEYTNISLEDYTAYLNLSLEAACALPCVTKVPPDKLLNSLRTEATHRHAVKVFISRSPISEKVSFLSTLIEYMLCWLDIVAEYHDHSEFSITELEFFLNLMTEIAKQDCDNKQALIDAGVMIFLTQAMSSTKFSQHVNDIDLGRTPQALDESVDMAAGNLEEKKEAVKNRDEMQPTW</sequence>
<protein>
    <submittedName>
        <fullName evidence="1">Uncharacterized protein</fullName>
    </submittedName>
</protein>
<evidence type="ECO:0000313" key="2">
    <source>
        <dbReference type="Proteomes" id="UP000308652"/>
    </source>
</evidence>
<dbReference type="OrthoDB" id="3062192at2759"/>
<evidence type="ECO:0000313" key="1">
    <source>
        <dbReference type="EMBL" id="TFK43967.1"/>
    </source>
</evidence>
<organism evidence="1 2">
    <name type="scientific">Crucibulum laeve</name>
    <dbReference type="NCBI Taxonomy" id="68775"/>
    <lineage>
        <taxon>Eukaryota</taxon>
        <taxon>Fungi</taxon>
        <taxon>Dikarya</taxon>
        <taxon>Basidiomycota</taxon>
        <taxon>Agaricomycotina</taxon>
        <taxon>Agaricomycetes</taxon>
        <taxon>Agaricomycetidae</taxon>
        <taxon>Agaricales</taxon>
        <taxon>Agaricineae</taxon>
        <taxon>Nidulariaceae</taxon>
        <taxon>Crucibulum</taxon>
    </lineage>
</organism>
<accession>A0A5C3MGD8</accession>
<keyword evidence="2" id="KW-1185">Reference proteome</keyword>
<reference evidence="1 2" key="1">
    <citation type="journal article" date="2019" name="Nat. Ecol. Evol.">
        <title>Megaphylogeny resolves global patterns of mushroom evolution.</title>
        <authorList>
            <person name="Varga T."/>
            <person name="Krizsan K."/>
            <person name="Foldi C."/>
            <person name="Dima B."/>
            <person name="Sanchez-Garcia M."/>
            <person name="Sanchez-Ramirez S."/>
            <person name="Szollosi G.J."/>
            <person name="Szarkandi J.G."/>
            <person name="Papp V."/>
            <person name="Albert L."/>
            <person name="Andreopoulos W."/>
            <person name="Angelini C."/>
            <person name="Antonin V."/>
            <person name="Barry K.W."/>
            <person name="Bougher N.L."/>
            <person name="Buchanan P."/>
            <person name="Buyck B."/>
            <person name="Bense V."/>
            <person name="Catcheside P."/>
            <person name="Chovatia M."/>
            <person name="Cooper J."/>
            <person name="Damon W."/>
            <person name="Desjardin D."/>
            <person name="Finy P."/>
            <person name="Geml J."/>
            <person name="Haridas S."/>
            <person name="Hughes K."/>
            <person name="Justo A."/>
            <person name="Karasinski D."/>
            <person name="Kautmanova I."/>
            <person name="Kiss B."/>
            <person name="Kocsube S."/>
            <person name="Kotiranta H."/>
            <person name="LaButti K.M."/>
            <person name="Lechner B.E."/>
            <person name="Liimatainen K."/>
            <person name="Lipzen A."/>
            <person name="Lukacs Z."/>
            <person name="Mihaltcheva S."/>
            <person name="Morgado L.N."/>
            <person name="Niskanen T."/>
            <person name="Noordeloos M.E."/>
            <person name="Ohm R.A."/>
            <person name="Ortiz-Santana B."/>
            <person name="Ovrebo C."/>
            <person name="Racz N."/>
            <person name="Riley R."/>
            <person name="Savchenko A."/>
            <person name="Shiryaev A."/>
            <person name="Soop K."/>
            <person name="Spirin V."/>
            <person name="Szebenyi C."/>
            <person name="Tomsovsky M."/>
            <person name="Tulloss R.E."/>
            <person name="Uehling J."/>
            <person name="Grigoriev I.V."/>
            <person name="Vagvolgyi C."/>
            <person name="Papp T."/>
            <person name="Martin F.M."/>
            <person name="Miettinen O."/>
            <person name="Hibbett D.S."/>
            <person name="Nagy L.G."/>
        </authorList>
    </citation>
    <scope>NUCLEOTIDE SEQUENCE [LARGE SCALE GENOMIC DNA]</scope>
    <source>
        <strain evidence="1 2">CBS 166.37</strain>
    </source>
</reference>
<dbReference type="Proteomes" id="UP000308652">
    <property type="component" value="Unassembled WGS sequence"/>
</dbReference>